<dbReference type="GO" id="GO:0005886">
    <property type="term" value="C:plasma membrane"/>
    <property type="evidence" value="ECO:0007669"/>
    <property type="project" value="TreeGrafter"/>
</dbReference>
<evidence type="ECO:0000256" key="8">
    <source>
        <dbReference type="SAM" id="Phobius"/>
    </source>
</evidence>
<evidence type="ECO:0000313" key="11">
    <source>
        <dbReference type="Proteomes" id="UP000663828"/>
    </source>
</evidence>
<reference evidence="10" key="1">
    <citation type="submission" date="2021-02" db="EMBL/GenBank/DDBJ databases">
        <authorList>
            <person name="Nowell W R."/>
        </authorList>
    </citation>
    <scope>NUCLEOTIDE SEQUENCE</scope>
</reference>
<evidence type="ECO:0000256" key="7">
    <source>
        <dbReference type="ARBA" id="ARBA00023224"/>
    </source>
</evidence>
<dbReference type="PROSITE" id="PS50262">
    <property type="entry name" value="G_PROTEIN_RECEP_F1_2"/>
    <property type="match status" value="1"/>
</dbReference>
<dbReference type="Pfam" id="PF00001">
    <property type="entry name" value="7tm_1"/>
    <property type="match status" value="1"/>
</dbReference>
<gene>
    <name evidence="10" type="ORF">XAT740_LOCUS6976</name>
</gene>
<evidence type="ECO:0000256" key="6">
    <source>
        <dbReference type="ARBA" id="ARBA00023170"/>
    </source>
</evidence>
<accession>A0A813Y8E3</accession>
<name>A0A813Y8E3_ADIRI</name>
<dbReference type="AlphaFoldDB" id="A0A813Y8E3"/>
<feature type="transmembrane region" description="Helical" evidence="8">
    <location>
        <begin position="266"/>
        <end position="289"/>
    </location>
</feature>
<dbReference type="GO" id="GO:0004930">
    <property type="term" value="F:G protein-coupled receptor activity"/>
    <property type="evidence" value="ECO:0007669"/>
    <property type="project" value="UniProtKB-KW"/>
</dbReference>
<feature type="transmembrane region" description="Helical" evidence="8">
    <location>
        <begin position="127"/>
        <end position="147"/>
    </location>
</feature>
<protein>
    <recommendedName>
        <fullName evidence="9">G-protein coupled receptors family 1 profile domain-containing protein</fullName>
    </recommendedName>
</protein>
<feature type="domain" description="G-protein coupled receptors family 1 profile" evidence="9">
    <location>
        <begin position="28"/>
        <end position="286"/>
    </location>
</feature>
<dbReference type="Gene3D" id="1.20.1070.10">
    <property type="entry name" value="Rhodopsin 7-helix transmembrane proteins"/>
    <property type="match status" value="1"/>
</dbReference>
<dbReference type="InterPro" id="IPR000276">
    <property type="entry name" value="GPCR_Rhodpsn"/>
</dbReference>
<dbReference type="EMBL" id="CAJNOR010000325">
    <property type="protein sequence ID" value="CAF0880554.1"/>
    <property type="molecule type" value="Genomic_DNA"/>
</dbReference>
<dbReference type="InterPro" id="IPR017452">
    <property type="entry name" value="GPCR_Rhodpsn_7TM"/>
</dbReference>
<keyword evidence="7" id="KW-0807">Transducer</keyword>
<feature type="transmembrane region" description="Helical" evidence="8">
    <location>
        <begin position="159"/>
        <end position="190"/>
    </location>
</feature>
<dbReference type="PANTHER" id="PTHR24243:SF230">
    <property type="entry name" value="G-PROTEIN COUPLED RECEPTORS FAMILY 1 PROFILE DOMAIN-CONTAINING PROTEIN"/>
    <property type="match status" value="1"/>
</dbReference>
<feature type="transmembrane region" description="Helical" evidence="8">
    <location>
        <begin position="221"/>
        <end position="242"/>
    </location>
</feature>
<evidence type="ECO:0000256" key="2">
    <source>
        <dbReference type="ARBA" id="ARBA00022692"/>
    </source>
</evidence>
<sequence length="332" mass="37938">MSTSILPTIQSCINSYGYPTALILGNLGNLLIVILFSRHRQNACSIYLICSTVANDLYLTFNSLVQIYPFSYADESTRAYALCKIRFYVSNVLGQIAKTIIILTCIDRYMFTSQHATFRAFSTSKRAKWFILVTILSWPLLASHIAIMTTLSNRQCGTFGIYSLIYTSYTIVFVGFLPPLILSVVGYLTYHNMKQTYNRVQPGLTNHNQTNLVIRRRDRELLIIVVSEVFVYAISTTFYPLILTEMTISRYVIANKSVQYSQVESLIFTISFMLLFVNNAAPFYIYTIVSKSFRRDIKQLFINSARGLIGKPITQPAARRTDATHSRREYHV</sequence>
<evidence type="ECO:0000313" key="10">
    <source>
        <dbReference type="EMBL" id="CAF0880554.1"/>
    </source>
</evidence>
<keyword evidence="6" id="KW-0675">Receptor</keyword>
<evidence type="ECO:0000259" key="9">
    <source>
        <dbReference type="PROSITE" id="PS50262"/>
    </source>
</evidence>
<keyword evidence="2 8" id="KW-0812">Transmembrane</keyword>
<keyword evidence="11" id="KW-1185">Reference proteome</keyword>
<comment type="caution">
    <text evidence="10">The sequence shown here is derived from an EMBL/GenBank/DDBJ whole genome shotgun (WGS) entry which is preliminary data.</text>
</comment>
<dbReference type="SUPFAM" id="SSF81321">
    <property type="entry name" value="Family A G protein-coupled receptor-like"/>
    <property type="match status" value="1"/>
</dbReference>
<evidence type="ECO:0000256" key="3">
    <source>
        <dbReference type="ARBA" id="ARBA00022989"/>
    </source>
</evidence>
<keyword evidence="5 8" id="KW-0472">Membrane</keyword>
<evidence type="ECO:0000256" key="1">
    <source>
        <dbReference type="ARBA" id="ARBA00004141"/>
    </source>
</evidence>
<organism evidence="10 11">
    <name type="scientific">Adineta ricciae</name>
    <name type="common">Rotifer</name>
    <dbReference type="NCBI Taxonomy" id="249248"/>
    <lineage>
        <taxon>Eukaryota</taxon>
        <taxon>Metazoa</taxon>
        <taxon>Spiralia</taxon>
        <taxon>Gnathifera</taxon>
        <taxon>Rotifera</taxon>
        <taxon>Eurotatoria</taxon>
        <taxon>Bdelloidea</taxon>
        <taxon>Adinetida</taxon>
        <taxon>Adinetidae</taxon>
        <taxon>Adineta</taxon>
    </lineage>
</organism>
<feature type="transmembrane region" description="Helical" evidence="8">
    <location>
        <begin position="16"/>
        <end position="37"/>
    </location>
</feature>
<comment type="subcellular location">
    <subcellularLocation>
        <location evidence="1">Membrane</location>
        <topology evidence="1">Multi-pass membrane protein</topology>
    </subcellularLocation>
</comment>
<proteinExistence type="predicted"/>
<keyword evidence="3 8" id="KW-1133">Transmembrane helix</keyword>
<evidence type="ECO:0000256" key="5">
    <source>
        <dbReference type="ARBA" id="ARBA00023136"/>
    </source>
</evidence>
<evidence type="ECO:0000256" key="4">
    <source>
        <dbReference type="ARBA" id="ARBA00023040"/>
    </source>
</evidence>
<dbReference type="PANTHER" id="PTHR24243">
    <property type="entry name" value="G-PROTEIN COUPLED RECEPTOR"/>
    <property type="match status" value="1"/>
</dbReference>
<dbReference type="Proteomes" id="UP000663828">
    <property type="component" value="Unassembled WGS sequence"/>
</dbReference>
<keyword evidence="4" id="KW-0297">G-protein coupled receptor</keyword>